<evidence type="ECO:0000256" key="5">
    <source>
        <dbReference type="ARBA" id="ARBA00022763"/>
    </source>
</evidence>
<dbReference type="EC" id="5.6.2.4" evidence="14"/>
<evidence type="ECO:0000313" key="20">
    <source>
        <dbReference type="EnsemblMetazoa" id="XP_030833302"/>
    </source>
</evidence>
<feature type="domain" description="Helicase ATP-binding" evidence="18">
    <location>
        <begin position="791"/>
        <end position="966"/>
    </location>
</feature>
<comment type="catalytic activity">
    <reaction evidence="13">
        <text>Couples ATP hydrolysis with the unwinding of duplex DNA by translocating in the 3'-5' direction.</text>
        <dbReference type="EC" id="5.6.2.4"/>
    </reaction>
</comment>
<evidence type="ECO:0000256" key="14">
    <source>
        <dbReference type="ARBA" id="ARBA00034808"/>
    </source>
</evidence>
<evidence type="ECO:0000256" key="2">
    <source>
        <dbReference type="ARBA" id="ARBA00004123"/>
    </source>
</evidence>
<evidence type="ECO:0000256" key="10">
    <source>
        <dbReference type="ARBA" id="ARBA00023204"/>
    </source>
</evidence>
<dbReference type="OrthoDB" id="10261556at2759"/>
<feature type="compositionally biased region" description="Polar residues" evidence="16">
    <location>
        <begin position="172"/>
        <end position="185"/>
    </location>
</feature>
<dbReference type="GO" id="GO:0009378">
    <property type="term" value="F:four-way junction helicase activity"/>
    <property type="evidence" value="ECO:0000318"/>
    <property type="project" value="GO_Central"/>
</dbReference>
<dbReference type="Pfam" id="PF16124">
    <property type="entry name" value="RecQ_Zn_bind"/>
    <property type="match status" value="1"/>
</dbReference>
<dbReference type="FunFam" id="3.40.50.300:FF:000537">
    <property type="entry name" value="Bloom syndrome RecQ-like helicase"/>
    <property type="match status" value="1"/>
</dbReference>
<dbReference type="Pfam" id="PF00270">
    <property type="entry name" value="DEAD"/>
    <property type="match status" value="1"/>
</dbReference>
<dbReference type="InterPro" id="IPR032284">
    <property type="entry name" value="RecQ_Zn-bd"/>
</dbReference>
<feature type="compositionally biased region" description="Low complexity" evidence="16">
    <location>
        <begin position="17"/>
        <end position="31"/>
    </location>
</feature>
<dbReference type="InterPro" id="IPR036390">
    <property type="entry name" value="WH_DNA-bd_sf"/>
</dbReference>
<dbReference type="CDD" id="cd18794">
    <property type="entry name" value="SF2_C_RecQ"/>
    <property type="match status" value="1"/>
</dbReference>
<dbReference type="SMART" id="SM00487">
    <property type="entry name" value="DEXDc"/>
    <property type="match status" value="1"/>
</dbReference>
<evidence type="ECO:0000256" key="12">
    <source>
        <dbReference type="ARBA" id="ARBA00023242"/>
    </source>
</evidence>
<dbReference type="GO" id="GO:0005524">
    <property type="term" value="F:ATP binding"/>
    <property type="evidence" value="ECO:0007669"/>
    <property type="project" value="UniProtKB-KW"/>
</dbReference>
<dbReference type="InterPro" id="IPR044876">
    <property type="entry name" value="HRDC_dom_sf"/>
</dbReference>
<dbReference type="Proteomes" id="UP000007110">
    <property type="component" value="Unassembled WGS sequence"/>
</dbReference>
<dbReference type="SMART" id="SM00341">
    <property type="entry name" value="HRDC"/>
    <property type="match status" value="1"/>
</dbReference>
<dbReference type="GO" id="GO:0003677">
    <property type="term" value="F:DNA binding"/>
    <property type="evidence" value="ECO:0007669"/>
    <property type="project" value="UniProtKB-KW"/>
</dbReference>
<feature type="region of interest" description="Disordered" evidence="16">
    <location>
        <begin position="1"/>
        <end position="235"/>
    </location>
</feature>
<dbReference type="InterPro" id="IPR014001">
    <property type="entry name" value="Helicase_ATP-bd"/>
</dbReference>
<keyword evidence="6" id="KW-0378">Hydrolase</keyword>
<feature type="compositionally biased region" description="Polar residues" evidence="16">
    <location>
        <begin position="503"/>
        <end position="514"/>
    </location>
</feature>
<feature type="compositionally biased region" description="Low complexity" evidence="16">
    <location>
        <begin position="86"/>
        <end position="101"/>
    </location>
</feature>
<evidence type="ECO:0000256" key="15">
    <source>
        <dbReference type="ARBA" id="ARBA00044542"/>
    </source>
</evidence>
<feature type="region of interest" description="Disordered" evidence="16">
    <location>
        <begin position="273"/>
        <end position="396"/>
    </location>
</feature>
<dbReference type="SMART" id="SM00956">
    <property type="entry name" value="RQC"/>
    <property type="match status" value="1"/>
</dbReference>
<dbReference type="InterPro" id="IPR002464">
    <property type="entry name" value="DNA/RNA_helicase_DEAH_CS"/>
</dbReference>
<reference evidence="20" key="2">
    <citation type="submission" date="2021-01" db="UniProtKB">
        <authorList>
            <consortium name="EnsemblMetazoa"/>
        </authorList>
    </citation>
    <scope>IDENTIFICATION</scope>
</reference>
<dbReference type="PANTHER" id="PTHR13710:SF153">
    <property type="entry name" value="RECQ-LIKE DNA HELICASE BLM"/>
    <property type="match status" value="1"/>
</dbReference>
<evidence type="ECO:0000256" key="7">
    <source>
        <dbReference type="ARBA" id="ARBA00022806"/>
    </source>
</evidence>
<dbReference type="GeneID" id="575579"/>
<feature type="compositionally biased region" description="Low complexity" evidence="16">
    <location>
        <begin position="515"/>
        <end position="531"/>
    </location>
</feature>
<keyword evidence="7" id="KW-0347">Helicase</keyword>
<dbReference type="PROSITE" id="PS00690">
    <property type="entry name" value="DEAH_ATP_HELICASE"/>
    <property type="match status" value="1"/>
</dbReference>
<dbReference type="Gene3D" id="3.40.50.300">
    <property type="entry name" value="P-loop containing nucleotide triphosphate hydrolases"/>
    <property type="match status" value="2"/>
</dbReference>
<keyword evidence="21" id="KW-1185">Reference proteome</keyword>
<dbReference type="InterPro" id="IPR004589">
    <property type="entry name" value="DNA_helicase_ATP-dep_RecQ"/>
</dbReference>
<dbReference type="SMART" id="SM00490">
    <property type="entry name" value="HELICc"/>
    <property type="match status" value="1"/>
</dbReference>
<dbReference type="Pfam" id="PF00570">
    <property type="entry name" value="HRDC"/>
    <property type="match status" value="1"/>
</dbReference>
<keyword evidence="8" id="KW-0067">ATP-binding</keyword>
<dbReference type="InterPro" id="IPR027417">
    <property type="entry name" value="P-loop_NTPase"/>
</dbReference>
<feature type="compositionally biased region" description="Basic and acidic residues" evidence="16">
    <location>
        <begin position="697"/>
        <end position="713"/>
    </location>
</feature>
<feature type="compositionally biased region" description="Low complexity" evidence="16">
    <location>
        <begin position="584"/>
        <end position="599"/>
    </location>
</feature>
<keyword evidence="12" id="KW-0539">Nucleus</keyword>
<dbReference type="RefSeq" id="XP_030833302.1">
    <property type="nucleotide sequence ID" value="XM_030977442.1"/>
</dbReference>
<dbReference type="FunFam" id="1.10.10.10:FF:000495">
    <property type="entry name" value="RecQ family helicase MusN"/>
    <property type="match status" value="1"/>
</dbReference>
<dbReference type="PANTHER" id="PTHR13710">
    <property type="entry name" value="DNA HELICASE RECQ FAMILY MEMBER"/>
    <property type="match status" value="1"/>
</dbReference>
<evidence type="ECO:0000256" key="13">
    <source>
        <dbReference type="ARBA" id="ARBA00034617"/>
    </source>
</evidence>
<dbReference type="InterPro" id="IPR036388">
    <property type="entry name" value="WH-like_DNA-bd_sf"/>
</dbReference>
<evidence type="ECO:0000256" key="9">
    <source>
        <dbReference type="ARBA" id="ARBA00023125"/>
    </source>
</evidence>
<keyword evidence="5" id="KW-0227">DNA damage</keyword>
<dbReference type="PROSITE" id="PS51192">
    <property type="entry name" value="HELICASE_ATP_BIND_1"/>
    <property type="match status" value="1"/>
</dbReference>
<sequence>MSTHRNFNFKLSRSAKFKPPASNPAPSAAVSQTSLKNFFKPNSSNQSSGGGGGGGGGGNVKQDSNSNHGNSISNKASAPGIFRDQTNLMTSTSNVMNNNSLKSSPSHGRKPVASVQPFTPNAKRKMSPPANFFNLADLSDDEDFDFLEPTMPPKKHFSFKSKQSNSNSSKSVPQDSPPATKSSRTSNKKPFAEKDKPYPALEKDGSDSDDDIIGSAKKSQKNRAVILDSDSDGDEEFLKEQDNAIHIDWSQTQPPEEVYTYADESGREDIIDDRDETCIDNEPAPSPGPVAETQYDFIDVPSPSPPPSPTDFNIDIQWDSFTSHPPPDGAEDDEDAFPHPDSPSPPSSPVFKQTQHTPPARHKIKRRLSEEEDVIAIPSSQEVKLEEKPEDKGQAQIPAEVEVDDISSLTMHPALKPLTAQMNADELQERLQSLDTLLYDVMDRICNTMDVYLRSLQSTTKDLVPPPQLATLKQLSVLRKRVKAKQKQVQSRQKQNGALASKSLPTQAQLTNGPSGLSAASSTMSSTGRSASDFHDPSFDYDPPTVEYGNRNGYDSHERNFESRYQQASDEGRSSGAASSFQFKTPSSTVTPRSVSSKRTSLDQSNFSGTGTASGTSFPGFMSSSSSGYSSPGANQPGGGTGSVSSPLPLGGDSFFGVDDTDTPGSSGYQSRTSSSFQTPSTFGAGRFDTPQSIPDIRGRSSFDQERSVDDGSSRPGMMGSGTKRQTATQALSQTAIPSSNMSEDMSEMPPEVVSDNPFSGYNFPHSRELHKVFRKTFGLHQFRENQLEAINAALLGEDCFILMPTGGGKSLTYQLPGVLTKGVTIVISPLKSLIQDQVQRLVSLEIPATHLSGEMAGAAADGIYRQLCMRDPVVKMLYVTPEKISASQKLLSTMEHLYTRGLLSRFVIDEAHCVSQWGHDFRPDYKRLCKLREKFPGVPMMALTATATPRVKTDILHALKMKKPQVLTSSFDRSNLMFRVEKKQPSKMIENITKLINSQFKGKSGIVYCLSRNECEKVADDLSNAGIKASPYHAGQSDKERSTVQTRWINGQYKVVCATIAFGMGIDKADVRFVIHYSMPKSIEGYYQEAGRAGRDGGLAHCVLYFSYQDVTRLRRMIEKNGDNYNATKVHVDNLYGMVQYCDNKADCRRVIMLSYFGETGYDRAICRRRRETACDNCQSDALFVDVDVTEEAKSLVRFVGDVSGPSNNRQRYKGPRRGNNQFTANHYADVLMGGNSAKVNQNGHNSSPAYGILKKKDFQRGDSERMIRKLIIAGYLREEMFVGAHEQAICYIKSGQKAFDLLNGRCKVNLRMQESRASRAMSGKAPVVSSVAAAAKRDDIHQRLLDDLRATCRTLAAENNMNTANIFNDATLREMTENTPFTMEELLDITGVTEPKAKRWGQSFLQVMFKYLPELIPDDDMLEEEAFSGTSVPETSPYFNNGGGGGGQSASKTKKDRSRANRKPRAPKRKANAQSATKAKRARAASTAAASGGQGGGYSGGVSPGWLTTATGGGGGGSGMSNKPALSKFKFAGGKGRGRGGGVGSGGGGGRVGGVGAAAGGALGFMPDPKMKKTRSFLGPKIGQFIG</sequence>
<feature type="compositionally biased region" description="Low complexity" evidence="16">
    <location>
        <begin position="160"/>
        <end position="171"/>
    </location>
</feature>
<dbReference type="GO" id="GO:0043138">
    <property type="term" value="F:3'-5' DNA helicase activity"/>
    <property type="evidence" value="ECO:0000318"/>
    <property type="project" value="GO_Central"/>
</dbReference>
<comment type="subcellular location">
    <subcellularLocation>
        <location evidence="2">Nucleus</location>
    </subcellularLocation>
</comment>
<dbReference type="CTD" id="641"/>
<feature type="compositionally biased region" description="Low complexity" evidence="16">
    <location>
        <begin position="614"/>
        <end position="633"/>
    </location>
</feature>
<dbReference type="GO" id="GO:0016787">
    <property type="term" value="F:hydrolase activity"/>
    <property type="evidence" value="ECO:0007669"/>
    <property type="project" value="UniProtKB-KW"/>
</dbReference>
<dbReference type="KEGG" id="spu:575579"/>
<dbReference type="Gene3D" id="1.10.10.10">
    <property type="entry name" value="Winged helix-like DNA-binding domain superfamily/Winged helix DNA-binding domain"/>
    <property type="match status" value="1"/>
</dbReference>
<dbReference type="InterPro" id="IPR002121">
    <property type="entry name" value="HRDC_dom"/>
</dbReference>
<dbReference type="Pfam" id="PF09382">
    <property type="entry name" value="RQC"/>
    <property type="match status" value="1"/>
</dbReference>
<keyword evidence="11" id="KW-0413">Isomerase</keyword>
<dbReference type="InterPro" id="IPR018982">
    <property type="entry name" value="RQC_domain"/>
</dbReference>
<dbReference type="SUPFAM" id="SSF47819">
    <property type="entry name" value="HRDC-like"/>
    <property type="match status" value="1"/>
</dbReference>
<feature type="compositionally biased region" description="Polar residues" evidence="16">
    <location>
        <begin position="723"/>
        <end position="744"/>
    </location>
</feature>
<feature type="region of interest" description="Disordered" evidence="16">
    <location>
        <begin position="1428"/>
        <end position="1501"/>
    </location>
</feature>
<feature type="compositionally biased region" description="Polar residues" evidence="16">
    <location>
        <begin position="1"/>
        <end position="11"/>
    </location>
</feature>
<feature type="compositionally biased region" description="Basic and acidic residues" evidence="16">
    <location>
        <begin position="190"/>
        <end position="206"/>
    </location>
</feature>
<feature type="compositionally biased region" description="Basic residues" evidence="16">
    <location>
        <begin position="1454"/>
        <end position="1473"/>
    </location>
</feature>
<evidence type="ECO:0000256" key="6">
    <source>
        <dbReference type="ARBA" id="ARBA00022801"/>
    </source>
</evidence>
<dbReference type="PROSITE" id="PS51194">
    <property type="entry name" value="HELICASE_CTER"/>
    <property type="match status" value="1"/>
</dbReference>
<comment type="cofactor">
    <cofactor evidence="1">
        <name>Zn(2+)</name>
        <dbReference type="ChEBI" id="CHEBI:29105"/>
    </cofactor>
</comment>
<name>A0A7M7N9H5_STRPU</name>
<evidence type="ECO:0000259" key="17">
    <source>
        <dbReference type="PROSITE" id="PS50967"/>
    </source>
</evidence>
<accession>A0A7M7N9H5</accession>
<proteinExistence type="inferred from homology"/>
<dbReference type="SUPFAM" id="SSF52540">
    <property type="entry name" value="P-loop containing nucleoside triphosphate hydrolases"/>
    <property type="match status" value="2"/>
</dbReference>
<feature type="domain" description="Helicase C-terminal" evidence="19">
    <location>
        <begin position="992"/>
        <end position="1137"/>
    </location>
</feature>
<dbReference type="InterPro" id="IPR011545">
    <property type="entry name" value="DEAD/DEAH_box_helicase_dom"/>
</dbReference>
<protein>
    <recommendedName>
        <fullName evidence="14">DNA 3'-5' helicase</fullName>
        <ecNumber evidence="14">5.6.2.4</ecNumber>
    </recommendedName>
    <alternativeName>
        <fullName evidence="15">DNA 3'-5' helicase BLM</fullName>
    </alternativeName>
</protein>
<reference evidence="21" key="1">
    <citation type="submission" date="2015-02" db="EMBL/GenBank/DDBJ databases">
        <title>Genome sequencing for Strongylocentrotus purpuratus.</title>
        <authorList>
            <person name="Murali S."/>
            <person name="Liu Y."/>
            <person name="Vee V."/>
            <person name="English A."/>
            <person name="Wang M."/>
            <person name="Skinner E."/>
            <person name="Han Y."/>
            <person name="Muzny D.M."/>
            <person name="Worley K.C."/>
            <person name="Gibbs R.A."/>
        </authorList>
    </citation>
    <scope>NUCLEOTIDE SEQUENCE</scope>
</reference>
<organism evidence="20 21">
    <name type="scientific">Strongylocentrotus purpuratus</name>
    <name type="common">Purple sea urchin</name>
    <dbReference type="NCBI Taxonomy" id="7668"/>
    <lineage>
        <taxon>Eukaryota</taxon>
        <taxon>Metazoa</taxon>
        <taxon>Echinodermata</taxon>
        <taxon>Eleutherozoa</taxon>
        <taxon>Echinozoa</taxon>
        <taxon>Echinoidea</taxon>
        <taxon>Euechinoidea</taxon>
        <taxon>Echinacea</taxon>
        <taxon>Camarodonta</taxon>
        <taxon>Echinidea</taxon>
        <taxon>Strongylocentrotidae</taxon>
        <taxon>Strongylocentrotus</taxon>
    </lineage>
</organism>
<evidence type="ECO:0000256" key="11">
    <source>
        <dbReference type="ARBA" id="ARBA00023235"/>
    </source>
</evidence>
<feature type="compositionally biased region" description="Polar residues" evidence="16">
    <location>
        <begin position="602"/>
        <end position="613"/>
    </location>
</feature>
<dbReference type="InterPro" id="IPR001650">
    <property type="entry name" value="Helicase_C-like"/>
</dbReference>
<evidence type="ECO:0000256" key="4">
    <source>
        <dbReference type="ARBA" id="ARBA00022741"/>
    </source>
</evidence>
<dbReference type="GO" id="GO:0005737">
    <property type="term" value="C:cytoplasm"/>
    <property type="evidence" value="ECO:0000318"/>
    <property type="project" value="GO_Central"/>
</dbReference>
<feature type="compositionally biased region" description="Low complexity" evidence="16">
    <location>
        <begin position="666"/>
        <end position="676"/>
    </location>
</feature>
<evidence type="ECO:0000256" key="3">
    <source>
        <dbReference type="ARBA" id="ARBA00005446"/>
    </source>
</evidence>
<dbReference type="GO" id="GO:0006260">
    <property type="term" value="P:DNA replication"/>
    <property type="evidence" value="ECO:0000318"/>
    <property type="project" value="GO_Central"/>
</dbReference>
<keyword evidence="9" id="KW-0238">DNA-binding</keyword>
<evidence type="ECO:0000256" key="1">
    <source>
        <dbReference type="ARBA" id="ARBA00001947"/>
    </source>
</evidence>
<dbReference type="GO" id="GO:0005634">
    <property type="term" value="C:nucleus"/>
    <property type="evidence" value="ECO:0000318"/>
    <property type="project" value="GO_Central"/>
</dbReference>
<feature type="region of interest" description="Disordered" evidence="16">
    <location>
        <begin position="483"/>
        <end position="754"/>
    </location>
</feature>
<dbReference type="GO" id="GO:0000724">
    <property type="term" value="P:double-strand break repair via homologous recombination"/>
    <property type="evidence" value="ECO:0000318"/>
    <property type="project" value="GO_Central"/>
</dbReference>
<dbReference type="FunFam" id="3.40.50.300:FF:001975">
    <property type="entry name" value="ATP-dependent DNA helicase"/>
    <property type="match status" value="1"/>
</dbReference>
<evidence type="ECO:0000256" key="16">
    <source>
        <dbReference type="SAM" id="MobiDB-lite"/>
    </source>
</evidence>
<evidence type="ECO:0000259" key="18">
    <source>
        <dbReference type="PROSITE" id="PS51192"/>
    </source>
</evidence>
<feature type="compositionally biased region" description="Polar residues" evidence="16">
    <location>
        <begin position="61"/>
        <end position="76"/>
    </location>
</feature>
<dbReference type="EnsemblMetazoa" id="XM_030977442">
    <property type="protein sequence ID" value="XP_030833302"/>
    <property type="gene ID" value="LOC575579"/>
</dbReference>
<comment type="similarity">
    <text evidence="3">Belongs to the helicase family. RecQ subfamily.</text>
</comment>
<dbReference type="SUPFAM" id="SSF46785">
    <property type="entry name" value="Winged helix' DNA-binding domain"/>
    <property type="match status" value="1"/>
</dbReference>
<feature type="compositionally biased region" description="Gly residues" evidence="16">
    <location>
        <begin position="48"/>
        <end position="59"/>
    </location>
</feature>
<dbReference type="PROSITE" id="PS50967">
    <property type="entry name" value="HRDC"/>
    <property type="match status" value="1"/>
</dbReference>
<feature type="domain" description="HRDC" evidence="17">
    <location>
        <begin position="1340"/>
        <end position="1420"/>
    </location>
</feature>
<evidence type="ECO:0000256" key="8">
    <source>
        <dbReference type="ARBA" id="ARBA00022840"/>
    </source>
</evidence>
<keyword evidence="10" id="KW-0234">DNA repair</keyword>
<feature type="compositionally biased region" description="Basic and acidic residues" evidence="16">
    <location>
        <begin position="383"/>
        <end position="393"/>
    </location>
</feature>
<evidence type="ECO:0000313" key="21">
    <source>
        <dbReference type="Proteomes" id="UP000007110"/>
    </source>
</evidence>
<feature type="compositionally biased region" description="Polar residues" evidence="16">
    <location>
        <begin position="1430"/>
        <end position="1441"/>
    </location>
</feature>
<evidence type="ECO:0000259" key="19">
    <source>
        <dbReference type="PROSITE" id="PS51194"/>
    </source>
</evidence>
<feature type="compositionally biased region" description="Polar residues" evidence="16">
    <location>
        <begin position="32"/>
        <end position="47"/>
    </location>
</feature>
<dbReference type="Gene3D" id="1.10.150.80">
    <property type="entry name" value="HRDC domain"/>
    <property type="match status" value="1"/>
</dbReference>
<dbReference type="InterPro" id="IPR010997">
    <property type="entry name" value="HRDC-like_sf"/>
</dbReference>
<dbReference type="GO" id="GO:0005694">
    <property type="term" value="C:chromosome"/>
    <property type="evidence" value="ECO:0000318"/>
    <property type="project" value="GO_Central"/>
</dbReference>
<keyword evidence="4" id="KW-0547">Nucleotide-binding</keyword>
<dbReference type="NCBIfam" id="TIGR00614">
    <property type="entry name" value="recQ_fam"/>
    <property type="match status" value="1"/>
</dbReference>
<dbReference type="InParanoid" id="A0A7M7N9H5"/>
<dbReference type="Pfam" id="PF00271">
    <property type="entry name" value="Helicase_C"/>
    <property type="match status" value="1"/>
</dbReference>